<evidence type="ECO:0000313" key="3">
    <source>
        <dbReference type="EMBL" id="MYD90727.1"/>
    </source>
</evidence>
<sequence>MTTETALAAAETPEVAPGRKWLFGLALVTTIGLFVAGMGWGVPLAFWTWHIHQAGIQLEEAVTWSEPRYSDALPSLQDPTLLNSVRRHLDAARRWRPNHFHAHRMEAVTHMAEGNWLAAEHAIEAAVAGAERNPLVQFDRVLIHEQMMDHLATHPGQGVWQAVQDQQGTLLRPAADRVCAYLDRSTDCDVVNQTVPLPVHGIDPILMREGRLLAVLSTEPIEIKVFVPLAAPWLVFLAGVHPESAPPPPAGVKLTIAVQGEGQADWTQVSEVVLPPNSQTTGWIPTQVNLGRWVGTEVRLRLGAAPFGPAVGWADLSFQSADSAAFAMRTPEQRWQQSLLAGGFRSSDLQALAQEAENRGQEDRSAAWQRRADVVAAHEPPPASP</sequence>
<dbReference type="EMBL" id="VXPY01000074">
    <property type="protein sequence ID" value="MYD90727.1"/>
    <property type="molecule type" value="Genomic_DNA"/>
</dbReference>
<feature type="region of interest" description="Disordered" evidence="1">
    <location>
        <begin position="351"/>
        <end position="385"/>
    </location>
</feature>
<reference evidence="3" key="1">
    <citation type="submission" date="2019-09" db="EMBL/GenBank/DDBJ databases">
        <title>Characterisation of the sponge microbiome using genome-centric metagenomics.</title>
        <authorList>
            <person name="Engelberts J.P."/>
            <person name="Robbins S.J."/>
            <person name="De Goeij J.M."/>
            <person name="Aranda M."/>
            <person name="Bell S.C."/>
            <person name="Webster N.S."/>
        </authorList>
    </citation>
    <scope>NUCLEOTIDE SEQUENCE</scope>
    <source>
        <strain evidence="3">SB0662_bin_9</strain>
    </source>
</reference>
<feature type="transmembrane region" description="Helical" evidence="2">
    <location>
        <begin position="21"/>
        <end position="49"/>
    </location>
</feature>
<comment type="caution">
    <text evidence="3">The sequence shown here is derived from an EMBL/GenBank/DDBJ whole genome shotgun (WGS) entry which is preliminary data.</text>
</comment>
<gene>
    <name evidence="3" type="ORF">F4Y08_10395</name>
</gene>
<name>A0A6B1DUK8_9CHLR</name>
<accession>A0A6B1DUK8</accession>
<proteinExistence type="predicted"/>
<dbReference type="AlphaFoldDB" id="A0A6B1DUK8"/>
<keyword evidence="2" id="KW-1133">Transmembrane helix</keyword>
<organism evidence="3">
    <name type="scientific">Caldilineaceae bacterium SB0662_bin_9</name>
    <dbReference type="NCBI Taxonomy" id="2605258"/>
    <lineage>
        <taxon>Bacteria</taxon>
        <taxon>Bacillati</taxon>
        <taxon>Chloroflexota</taxon>
        <taxon>Caldilineae</taxon>
        <taxon>Caldilineales</taxon>
        <taxon>Caldilineaceae</taxon>
    </lineage>
</organism>
<keyword evidence="2" id="KW-0472">Membrane</keyword>
<evidence type="ECO:0000256" key="2">
    <source>
        <dbReference type="SAM" id="Phobius"/>
    </source>
</evidence>
<protein>
    <submittedName>
        <fullName evidence="3">Uncharacterized protein</fullName>
    </submittedName>
</protein>
<keyword evidence="2" id="KW-0812">Transmembrane</keyword>
<feature type="compositionally biased region" description="Basic and acidic residues" evidence="1">
    <location>
        <begin position="356"/>
        <end position="373"/>
    </location>
</feature>
<evidence type="ECO:0000256" key="1">
    <source>
        <dbReference type="SAM" id="MobiDB-lite"/>
    </source>
</evidence>